<sequence>MAEDHSPYYTGHSRFASSLVIGLSGFLCRAFLYTLNRTETHGLDRFLRLLDERKNVEGRTKGLITVGNHTSVMDDPIMWGVLPFRYQWNPDNVRWTLGSYDITFQNRAMSTFFSIGQALPTHRNQHSPFGGLFQPTITQAIRLLSDGPFNNPTPFPLNTNSPPPTTDASSVASTLDIPDPFTHPTSLPQPPTTTYTTNFVDAFPASSAYATRRHAWIHIFPEGRIHQHPRREMRYFKWGVARLILEADVCPDVVPVWIEGLEQVMSESRGWPRWVPRAGKEVSVAFGEVADAETVFGEVRRRWNGLVREDARRRLEERERGVGEGEMEKGGEGLDVGVLSEGLKYGREAVELRKETTMIVRKLVLDLRKQRGLPDEDPKAGLVETYREEGGSQGTTSSQPQKMKDGSWVRDD</sequence>
<keyword evidence="8" id="KW-0472">Membrane</keyword>
<dbReference type="CDD" id="cd07989">
    <property type="entry name" value="LPLAT_AGPAT-like"/>
    <property type="match status" value="1"/>
</dbReference>
<dbReference type="GO" id="GO:0005743">
    <property type="term" value="C:mitochondrial inner membrane"/>
    <property type="evidence" value="ECO:0007669"/>
    <property type="project" value="UniProtKB-SubCell"/>
</dbReference>
<keyword evidence="9 15" id="KW-0012">Acyltransferase</keyword>
<dbReference type="GO" id="GO:0005741">
    <property type="term" value="C:mitochondrial outer membrane"/>
    <property type="evidence" value="ECO:0007669"/>
    <property type="project" value="UniProtKB-SubCell"/>
</dbReference>
<name>A0A6A6H688_VIRVR</name>
<feature type="region of interest" description="Disordered" evidence="13">
    <location>
        <begin position="372"/>
        <end position="412"/>
    </location>
</feature>
<keyword evidence="5" id="KW-0999">Mitochondrion inner membrane</keyword>
<dbReference type="PANTHER" id="PTHR12497:SF0">
    <property type="entry name" value="TAFAZZIN"/>
    <property type="match status" value="1"/>
</dbReference>
<feature type="compositionally biased region" description="Basic and acidic residues" evidence="13">
    <location>
        <begin position="402"/>
        <end position="412"/>
    </location>
</feature>
<dbReference type="GO" id="GO:0035965">
    <property type="term" value="P:cardiolipin acyl-chain remodeling"/>
    <property type="evidence" value="ECO:0007669"/>
    <property type="project" value="TreeGrafter"/>
</dbReference>
<comment type="similarity">
    <text evidence="2 12">Belongs to the taffazin family.</text>
</comment>
<evidence type="ECO:0000256" key="2">
    <source>
        <dbReference type="ARBA" id="ARBA00010524"/>
    </source>
</evidence>
<dbReference type="SUPFAM" id="SSF69593">
    <property type="entry name" value="Glycerol-3-phosphate (1)-acyltransferase"/>
    <property type="match status" value="1"/>
</dbReference>
<feature type="region of interest" description="Disordered" evidence="13">
    <location>
        <begin position="152"/>
        <end position="173"/>
    </location>
</feature>
<dbReference type="AlphaFoldDB" id="A0A6A6H688"/>
<evidence type="ECO:0000256" key="3">
    <source>
        <dbReference type="ARBA" id="ARBA00022679"/>
    </source>
</evidence>
<dbReference type="EMBL" id="ML991806">
    <property type="protein sequence ID" value="KAF2233515.1"/>
    <property type="molecule type" value="Genomic_DNA"/>
</dbReference>
<dbReference type="PANTHER" id="PTHR12497">
    <property type="entry name" value="TAZ PROTEIN TAFAZZIN"/>
    <property type="match status" value="1"/>
</dbReference>
<evidence type="ECO:0000313" key="15">
    <source>
        <dbReference type="EMBL" id="KAF2233515.1"/>
    </source>
</evidence>
<evidence type="ECO:0000256" key="13">
    <source>
        <dbReference type="SAM" id="MobiDB-lite"/>
    </source>
</evidence>
<protein>
    <recommendedName>
        <fullName evidence="12">Tafazzin family protein</fullName>
    </recommendedName>
</protein>
<evidence type="ECO:0000259" key="14">
    <source>
        <dbReference type="SMART" id="SM00563"/>
    </source>
</evidence>
<feature type="compositionally biased region" description="Pro residues" evidence="13">
    <location>
        <begin position="152"/>
        <end position="165"/>
    </location>
</feature>
<comment type="catalytic activity">
    <reaction evidence="11">
        <text>1'-[1,2-diacyl-sn-glycero-3-phospho],3'-[1-acyl-sn-glycero-3-phospho]-glycerol + a 1,2-diacyl-sn-glycero-3-phosphocholine = a cardiolipin + a 1-acyl-sn-glycero-3-phosphocholine</text>
        <dbReference type="Rhea" id="RHEA:33731"/>
        <dbReference type="ChEBI" id="CHEBI:57643"/>
        <dbReference type="ChEBI" id="CHEBI:58168"/>
        <dbReference type="ChEBI" id="CHEBI:62237"/>
        <dbReference type="ChEBI" id="CHEBI:64743"/>
    </reaction>
    <physiologicalReaction direction="left-to-right" evidence="11">
        <dbReference type="Rhea" id="RHEA:33732"/>
    </physiologicalReaction>
    <physiologicalReaction direction="right-to-left" evidence="11">
        <dbReference type="Rhea" id="RHEA:33733"/>
    </physiologicalReaction>
</comment>
<evidence type="ECO:0000256" key="9">
    <source>
        <dbReference type="ARBA" id="ARBA00023315"/>
    </source>
</evidence>
<keyword evidence="4" id="KW-1000">Mitochondrion outer membrane</keyword>
<dbReference type="SMART" id="SM00563">
    <property type="entry name" value="PlsC"/>
    <property type="match status" value="1"/>
</dbReference>
<evidence type="ECO:0000256" key="5">
    <source>
        <dbReference type="ARBA" id="ARBA00022792"/>
    </source>
</evidence>
<keyword evidence="3 15" id="KW-0808">Transferase</keyword>
<evidence type="ECO:0000313" key="16">
    <source>
        <dbReference type="Proteomes" id="UP000800092"/>
    </source>
</evidence>
<organism evidence="15 16">
    <name type="scientific">Viridothelium virens</name>
    <name type="common">Speckled blister lichen</name>
    <name type="synonym">Trypethelium virens</name>
    <dbReference type="NCBI Taxonomy" id="1048519"/>
    <lineage>
        <taxon>Eukaryota</taxon>
        <taxon>Fungi</taxon>
        <taxon>Dikarya</taxon>
        <taxon>Ascomycota</taxon>
        <taxon>Pezizomycotina</taxon>
        <taxon>Dothideomycetes</taxon>
        <taxon>Dothideomycetes incertae sedis</taxon>
        <taxon>Trypetheliales</taxon>
        <taxon>Trypetheliaceae</taxon>
        <taxon>Viridothelium</taxon>
    </lineage>
</organism>
<dbReference type="Proteomes" id="UP000800092">
    <property type="component" value="Unassembled WGS sequence"/>
</dbReference>
<evidence type="ECO:0000256" key="11">
    <source>
        <dbReference type="ARBA" id="ARBA00047906"/>
    </source>
</evidence>
<dbReference type="PRINTS" id="PR00979">
    <property type="entry name" value="TAFAZZIN"/>
</dbReference>
<comment type="subcellular location">
    <subcellularLocation>
        <location evidence="1">Mitochondrion inner membrane</location>
        <topology evidence="1">Peripheral membrane protein</topology>
        <orientation evidence="1">Intermembrane side</orientation>
    </subcellularLocation>
    <subcellularLocation>
        <location evidence="10">Mitochondrion outer membrane</location>
        <topology evidence="10">Peripheral membrane protein</topology>
        <orientation evidence="10">Intermembrane side</orientation>
    </subcellularLocation>
</comment>
<keyword evidence="16" id="KW-1185">Reference proteome</keyword>
<evidence type="ECO:0000256" key="7">
    <source>
        <dbReference type="ARBA" id="ARBA00023128"/>
    </source>
</evidence>
<evidence type="ECO:0000256" key="8">
    <source>
        <dbReference type="ARBA" id="ARBA00023136"/>
    </source>
</evidence>
<feature type="domain" description="Phospholipid/glycerol acyltransferase" evidence="14">
    <location>
        <begin position="63"/>
        <end position="261"/>
    </location>
</feature>
<evidence type="ECO:0000256" key="1">
    <source>
        <dbReference type="ARBA" id="ARBA00004137"/>
    </source>
</evidence>
<feature type="compositionally biased region" description="Basic and acidic residues" evidence="13">
    <location>
        <begin position="372"/>
        <end position="390"/>
    </location>
</feature>
<evidence type="ECO:0000256" key="12">
    <source>
        <dbReference type="RuleBase" id="RU365062"/>
    </source>
</evidence>
<reference evidence="15" key="1">
    <citation type="journal article" date="2020" name="Stud. Mycol.">
        <title>101 Dothideomycetes genomes: a test case for predicting lifestyles and emergence of pathogens.</title>
        <authorList>
            <person name="Haridas S."/>
            <person name="Albert R."/>
            <person name="Binder M."/>
            <person name="Bloem J."/>
            <person name="Labutti K."/>
            <person name="Salamov A."/>
            <person name="Andreopoulos B."/>
            <person name="Baker S."/>
            <person name="Barry K."/>
            <person name="Bills G."/>
            <person name="Bluhm B."/>
            <person name="Cannon C."/>
            <person name="Castanera R."/>
            <person name="Culley D."/>
            <person name="Daum C."/>
            <person name="Ezra D."/>
            <person name="Gonzalez J."/>
            <person name="Henrissat B."/>
            <person name="Kuo A."/>
            <person name="Liang C."/>
            <person name="Lipzen A."/>
            <person name="Lutzoni F."/>
            <person name="Magnuson J."/>
            <person name="Mondo S."/>
            <person name="Nolan M."/>
            <person name="Ohm R."/>
            <person name="Pangilinan J."/>
            <person name="Park H.-J."/>
            <person name="Ramirez L."/>
            <person name="Alfaro M."/>
            <person name="Sun H."/>
            <person name="Tritt A."/>
            <person name="Yoshinaga Y."/>
            <person name="Zwiers L.-H."/>
            <person name="Turgeon B."/>
            <person name="Goodwin S."/>
            <person name="Spatafora J."/>
            <person name="Crous P."/>
            <person name="Grigoriev I."/>
        </authorList>
    </citation>
    <scope>NUCLEOTIDE SEQUENCE</scope>
    <source>
        <strain evidence="15">Tuck. ex Michener</strain>
    </source>
</reference>
<dbReference type="GO" id="GO:0047184">
    <property type="term" value="F:1-acylglycerophosphocholine O-acyltransferase activity"/>
    <property type="evidence" value="ECO:0007669"/>
    <property type="project" value="TreeGrafter"/>
</dbReference>
<dbReference type="OrthoDB" id="193467at2759"/>
<proteinExistence type="inferred from homology"/>
<dbReference type="InterPro" id="IPR000872">
    <property type="entry name" value="Tafazzin"/>
</dbReference>
<evidence type="ECO:0000256" key="10">
    <source>
        <dbReference type="ARBA" id="ARBA00024323"/>
    </source>
</evidence>
<keyword evidence="7" id="KW-0496">Mitochondrion</keyword>
<gene>
    <name evidence="15" type="ORF">EV356DRAFT_448352</name>
</gene>
<dbReference type="InterPro" id="IPR002123">
    <property type="entry name" value="Plipid/glycerol_acylTrfase"/>
</dbReference>
<accession>A0A6A6H688</accession>
<evidence type="ECO:0000256" key="4">
    <source>
        <dbReference type="ARBA" id="ARBA00022787"/>
    </source>
</evidence>
<dbReference type="GO" id="GO:0007007">
    <property type="term" value="P:inner mitochondrial membrane organization"/>
    <property type="evidence" value="ECO:0007669"/>
    <property type="project" value="TreeGrafter"/>
</dbReference>
<keyword evidence="6" id="KW-0443">Lipid metabolism</keyword>
<evidence type="ECO:0000256" key="6">
    <source>
        <dbReference type="ARBA" id="ARBA00023098"/>
    </source>
</evidence>